<accession>A0ABD2LMZ6</accession>
<keyword evidence="17" id="KW-1185">Reference proteome</keyword>
<gene>
    <name evidence="16" type="ORF">niasHT_001360</name>
</gene>
<dbReference type="GO" id="GO:0046872">
    <property type="term" value="F:metal ion binding"/>
    <property type="evidence" value="ECO:0007669"/>
    <property type="project" value="UniProtKB-KW"/>
</dbReference>
<evidence type="ECO:0000256" key="11">
    <source>
        <dbReference type="ARBA" id="ARBA00022989"/>
    </source>
</evidence>
<comment type="similarity">
    <text evidence="4">Belongs to the neutral sphingomyelinase family.</text>
</comment>
<evidence type="ECO:0000256" key="13">
    <source>
        <dbReference type="ARBA" id="ARBA00023136"/>
    </source>
</evidence>
<evidence type="ECO:0000256" key="7">
    <source>
        <dbReference type="ARBA" id="ARBA00022723"/>
    </source>
</evidence>
<evidence type="ECO:0000256" key="12">
    <source>
        <dbReference type="ARBA" id="ARBA00023098"/>
    </source>
</evidence>
<comment type="caution">
    <text evidence="16">The sequence shown here is derived from an EMBL/GenBank/DDBJ whole genome shotgun (WGS) entry which is preliminary data.</text>
</comment>
<keyword evidence="8" id="KW-0378">Hydrolase</keyword>
<dbReference type="InterPro" id="IPR005135">
    <property type="entry name" value="Endo/exonuclease/phosphatase"/>
</dbReference>
<evidence type="ECO:0000256" key="6">
    <source>
        <dbReference type="ARBA" id="ARBA00022692"/>
    </source>
</evidence>
<evidence type="ECO:0000256" key="1">
    <source>
        <dbReference type="ARBA" id="ARBA00004141"/>
    </source>
</evidence>
<keyword evidence="11 14" id="KW-1133">Transmembrane helix</keyword>
<dbReference type="InterPro" id="IPR038772">
    <property type="entry name" value="Sph/SMPD2-like"/>
</dbReference>
<dbReference type="EMBL" id="JBICBT010000355">
    <property type="protein sequence ID" value="KAL3116613.1"/>
    <property type="molecule type" value="Genomic_DNA"/>
</dbReference>
<dbReference type="GO" id="GO:0004767">
    <property type="term" value="F:sphingomyelin phosphodiesterase activity"/>
    <property type="evidence" value="ECO:0007669"/>
    <property type="project" value="UniProtKB-EC"/>
</dbReference>
<evidence type="ECO:0000256" key="8">
    <source>
        <dbReference type="ARBA" id="ARBA00022801"/>
    </source>
</evidence>
<evidence type="ECO:0000256" key="5">
    <source>
        <dbReference type="ARBA" id="ARBA00012369"/>
    </source>
</evidence>
<evidence type="ECO:0000259" key="15">
    <source>
        <dbReference type="Pfam" id="PF03372"/>
    </source>
</evidence>
<dbReference type="SUPFAM" id="SSF56219">
    <property type="entry name" value="DNase I-like"/>
    <property type="match status" value="1"/>
</dbReference>
<dbReference type="Gene3D" id="3.60.10.10">
    <property type="entry name" value="Endonuclease/exonuclease/phosphatase"/>
    <property type="match status" value="1"/>
</dbReference>
<dbReference type="Pfam" id="PF03372">
    <property type="entry name" value="Exo_endo_phos"/>
    <property type="match status" value="1"/>
</dbReference>
<keyword evidence="7" id="KW-0479">Metal-binding</keyword>
<evidence type="ECO:0000256" key="9">
    <source>
        <dbReference type="ARBA" id="ARBA00022842"/>
    </source>
</evidence>
<feature type="transmembrane region" description="Helical" evidence="14">
    <location>
        <begin position="366"/>
        <end position="391"/>
    </location>
</feature>
<keyword evidence="9" id="KW-0460">Magnesium</keyword>
<name>A0ABD2LMZ6_9BILA</name>
<keyword evidence="6 14" id="KW-0812">Transmembrane</keyword>
<evidence type="ECO:0000256" key="3">
    <source>
        <dbReference type="ARBA" id="ARBA00004991"/>
    </source>
</evidence>
<reference evidence="16 17" key="1">
    <citation type="submission" date="2024-10" db="EMBL/GenBank/DDBJ databases">
        <authorList>
            <person name="Kim D."/>
        </authorList>
    </citation>
    <scope>NUCLEOTIDE SEQUENCE [LARGE SCALE GENOMIC DNA]</scope>
    <source>
        <strain evidence="16">BH-2024</strain>
    </source>
</reference>
<evidence type="ECO:0000256" key="10">
    <source>
        <dbReference type="ARBA" id="ARBA00022919"/>
    </source>
</evidence>
<comment type="pathway">
    <text evidence="3">Sphingolipid metabolism.</text>
</comment>
<feature type="domain" description="Endonuclease/exonuclease/phosphatase" evidence="15">
    <location>
        <begin position="46"/>
        <end position="290"/>
    </location>
</feature>
<sequence>MSKCSHKRDSSGGVQKSDEKRFNVATLNCGLLPLPWPIGSNDIQFRLLKLIDELKHSRHDVIALQEVWSEKMFLQIAQEINGIYAYSHYFHSGFTGSGTCVLSRHPIVSTLLHRYSLDGFPHHVHRGDWFGGKIVGMVEIMVEQYRVAFYTTHLHAEYNPENDPYLPHRISQAFEMSQFIRHTSRGADFVVAVGDFNLEPNDLGYHLIKNNAQLFDAWEIQLNLNDSSQESGMTCERPDNVYTCKFALKCPNGQRLDYIMYRSGKTELILVECVNCFNKISGSELNFSDHIGVSATFSFGQEKVSETLSERMRQIVPEKEVLTKSLKIIEEGEVRVLGDRRLFLSLCVALIALTVATANIHLKVPYFYPAVALLRFMLPLFIGFCLLHGFIGLTIEMKALKETKYSIKKLLHSL</sequence>
<evidence type="ECO:0000313" key="17">
    <source>
        <dbReference type="Proteomes" id="UP001620626"/>
    </source>
</evidence>
<proteinExistence type="inferred from homology"/>
<evidence type="ECO:0000256" key="4">
    <source>
        <dbReference type="ARBA" id="ARBA00006335"/>
    </source>
</evidence>
<evidence type="ECO:0000256" key="2">
    <source>
        <dbReference type="ARBA" id="ARBA00004760"/>
    </source>
</evidence>
<dbReference type="GO" id="GO:0016020">
    <property type="term" value="C:membrane"/>
    <property type="evidence" value="ECO:0007669"/>
    <property type="project" value="UniProtKB-SubCell"/>
</dbReference>
<keyword evidence="10" id="KW-0746">Sphingolipid metabolism</keyword>
<dbReference type="PANTHER" id="PTHR16320:SF24">
    <property type="entry name" value="PHOSPHODIESTERASE, PUTATIVE-RELATED"/>
    <property type="match status" value="1"/>
</dbReference>
<dbReference type="GO" id="GO:0006665">
    <property type="term" value="P:sphingolipid metabolic process"/>
    <property type="evidence" value="ECO:0007669"/>
    <property type="project" value="UniProtKB-KW"/>
</dbReference>
<evidence type="ECO:0000313" key="16">
    <source>
        <dbReference type="EMBL" id="KAL3116613.1"/>
    </source>
</evidence>
<organism evidence="16 17">
    <name type="scientific">Heterodera trifolii</name>
    <dbReference type="NCBI Taxonomy" id="157864"/>
    <lineage>
        <taxon>Eukaryota</taxon>
        <taxon>Metazoa</taxon>
        <taxon>Ecdysozoa</taxon>
        <taxon>Nematoda</taxon>
        <taxon>Chromadorea</taxon>
        <taxon>Rhabditida</taxon>
        <taxon>Tylenchina</taxon>
        <taxon>Tylenchomorpha</taxon>
        <taxon>Tylenchoidea</taxon>
        <taxon>Heteroderidae</taxon>
        <taxon>Heteroderinae</taxon>
        <taxon>Heterodera</taxon>
    </lineage>
</organism>
<keyword evidence="13 14" id="KW-0472">Membrane</keyword>
<dbReference type="EC" id="3.1.4.12" evidence="5"/>
<protein>
    <recommendedName>
        <fullName evidence="5">sphingomyelin phosphodiesterase</fullName>
        <ecNumber evidence="5">3.1.4.12</ecNumber>
    </recommendedName>
</protein>
<dbReference type="PANTHER" id="PTHR16320">
    <property type="entry name" value="SPHINGOMYELINASE FAMILY MEMBER"/>
    <property type="match status" value="1"/>
</dbReference>
<dbReference type="AlphaFoldDB" id="A0ABD2LMZ6"/>
<keyword evidence="12" id="KW-0443">Lipid metabolism</keyword>
<dbReference type="InterPro" id="IPR036691">
    <property type="entry name" value="Endo/exonu/phosph_ase_sf"/>
</dbReference>
<evidence type="ECO:0000256" key="14">
    <source>
        <dbReference type="SAM" id="Phobius"/>
    </source>
</evidence>
<dbReference type="Proteomes" id="UP001620626">
    <property type="component" value="Unassembled WGS sequence"/>
</dbReference>
<feature type="transmembrane region" description="Helical" evidence="14">
    <location>
        <begin position="342"/>
        <end position="360"/>
    </location>
</feature>
<comment type="subcellular location">
    <subcellularLocation>
        <location evidence="1">Membrane</location>
        <topology evidence="1">Multi-pass membrane protein</topology>
    </subcellularLocation>
</comment>
<comment type="pathway">
    <text evidence="2">Lipid metabolism; sphingolipid metabolism.</text>
</comment>